<name>A0A051U6T1_9MYCO</name>
<reference evidence="7 8" key="1">
    <citation type="submission" date="2014-04" db="EMBL/GenBank/DDBJ databases">
        <title>The Genome Sequence of Mycobacterium tuberculosis TKK-01-0051.</title>
        <authorList>
            <consortium name="The Broad Institute Genomics Platform"/>
            <consortium name="The Broad Institute Genome Sequencing Center for Infectious Disease"/>
            <person name="Earl A.M."/>
            <person name="Cohen K."/>
            <person name="Pym A."/>
            <person name="Bishai W."/>
            <person name="Maharaj K."/>
            <person name="Desjardins C."/>
            <person name="Abeel T."/>
            <person name="Young S."/>
            <person name="Zeng Q."/>
            <person name="Gargeya S."/>
            <person name="Abouelleil A."/>
            <person name="Alvarado L."/>
            <person name="Chapman S.B."/>
            <person name="Gainer-Dewar J."/>
            <person name="Goldberg J."/>
            <person name="Griggs A."/>
            <person name="Gujja S."/>
            <person name="Hansen M."/>
            <person name="Howarth C."/>
            <person name="Imamovic A."/>
            <person name="Larimer J."/>
            <person name="Murphy C."/>
            <person name="Naylor J."/>
            <person name="Pearson M."/>
            <person name="Poon T.W."/>
            <person name="Priest M."/>
            <person name="Roberts A."/>
            <person name="Saif S."/>
            <person name="Shea T."/>
            <person name="Sykes S."/>
            <person name="Wortman J."/>
            <person name="Nusbaum C."/>
            <person name="Birren B."/>
        </authorList>
    </citation>
    <scope>NUCLEOTIDE SEQUENCE [LARGE SCALE GENOMIC DNA]</scope>
    <source>
        <strain evidence="7 8">TKK-01-0051</strain>
    </source>
</reference>
<keyword evidence="2" id="KW-0808">Transferase</keyword>
<dbReference type="PANTHER" id="PTHR43712">
    <property type="entry name" value="PUTATIVE (AFU_ORTHOLOGUE AFUA_4G14580)-RELATED"/>
    <property type="match status" value="1"/>
</dbReference>
<evidence type="ECO:0000256" key="3">
    <source>
        <dbReference type="ARBA" id="ARBA00022691"/>
    </source>
</evidence>
<feature type="active site" description="Proton acceptor" evidence="4">
    <location>
        <position position="253"/>
    </location>
</feature>
<evidence type="ECO:0000313" key="8">
    <source>
        <dbReference type="Proteomes" id="UP000025947"/>
    </source>
</evidence>
<dbReference type="HOGENOM" id="CLU_005533_12_0_11"/>
<keyword evidence="1" id="KW-0489">Methyltransferase</keyword>
<dbReference type="InterPro" id="IPR036390">
    <property type="entry name" value="WH_DNA-bd_sf"/>
</dbReference>
<dbReference type="AlphaFoldDB" id="A0A051U6T1"/>
<keyword evidence="3" id="KW-0949">S-adenosyl-L-methionine</keyword>
<dbReference type="InterPro" id="IPR036388">
    <property type="entry name" value="WH-like_DNA-bd_sf"/>
</dbReference>
<dbReference type="GO" id="GO:0032259">
    <property type="term" value="P:methylation"/>
    <property type="evidence" value="ECO:0007669"/>
    <property type="project" value="UniProtKB-KW"/>
</dbReference>
<evidence type="ECO:0000313" key="7">
    <source>
        <dbReference type="EMBL" id="KBZ64311.1"/>
    </source>
</evidence>
<gene>
    <name evidence="7" type="ORF">K875_01696</name>
</gene>
<evidence type="ECO:0000256" key="1">
    <source>
        <dbReference type="ARBA" id="ARBA00022603"/>
    </source>
</evidence>
<evidence type="ECO:0000259" key="5">
    <source>
        <dbReference type="Pfam" id="PF00891"/>
    </source>
</evidence>
<dbReference type="PANTHER" id="PTHR43712:SF2">
    <property type="entry name" value="O-METHYLTRANSFERASE CICE"/>
    <property type="match status" value="1"/>
</dbReference>
<evidence type="ECO:0000256" key="2">
    <source>
        <dbReference type="ARBA" id="ARBA00022679"/>
    </source>
</evidence>
<dbReference type="InterPro" id="IPR001077">
    <property type="entry name" value="COMT_C"/>
</dbReference>
<dbReference type="GO" id="GO:0046983">
    <property type="term" value="F:protein dimerization activity"/>
    <property type="evidence" value="ECO:0007669"/>
    <property type="project" value="InterPro"/>
</dbReference>
<dbReference type="EMBL" id="JLXW01000005">
    <property type="protein sequence ID" value="KBZ64311.1"/>
    <property type="molecule type" value="Genomic_DNA"/>
</dbReference>
<dbReference type="Proteomes" id="UP000025947">
    <property type="component" value="Unassembled WGS sequence"/>
</dbReference>
<dbReference type="Pfam" id="PF00891">
    <property type="entry name" value="Methyltransf_2"/>
    <property type="match status" value="1"/>
</dbReference>
<dbReference type="Gene3D" id="1.10.10.10">
    <property type="entry name" value="Winged helix-like DNA-binding domain superfamily/Winged helix DNA-binding domain"/>
    <property type="match status" value="1"/>
</dbReference>
<feature type="domain" description="O-methyltransferase dimerisation" evidence="6">
    <location>
        <begin position="18"/>
        <end position="79"/>
    </location>
</feature>
<evidence type="ECO:0000256" key="4">
    <source>
        <dbReference type="PIRSR" id="PIRSR005739-1"/>
    </source>
</evidence>
<accession>A0A051U6T1</accession>
<dbReference type="InterPro" id="IPR012967">
    <property type="entry name" value="COMT_dimerisation"/>
</dbReference>
<dbReference type="PATRIC" id="fig|1324261.3.peg.1706"/>
<organism evidence="7 8">
    <name type="scientific">Mycobacterium [tuberculosis] TKK-01-0051</name>
    <dbReference type="NCBI Taxonomy" id="1324261"/>
    <lineage>
        <taxon>Bacteria</taxon>
        <taxon>Bacillati</taxon>
        <taxon>Actinomycetota</taxon>
        <taxon>Actinomycetes</taxon>
        <taxon>Mycobacteriales</taxon>
        <taxon>Mycobacteriaceae</taxon>
        <taxon>Mycobacterium</taxon>
        <taxon>Mycobacterium avium complex (MAC)</taxon>
    </lineage>
</organism>
<dbReference type="GO" id="GO:0008171">
    <property type="term" value="F:O-methyltransferase activity"/>
    <property type="evidence" value="ECO:0007669"/>
    <property type="project" value="InterPro"/>
</dbReference>
<dbReference type="Gene3D" id="3.40.50.150">
    <property type="entry name" value="Vaccinia Virus protein VP39"/>
    <property type="match status" value="1"/>
</dbReference>
<protein>
    <recommendedName>
        <fullName evidence="9">O-methyltransferase domain-containing protein</fullName>
    </recommendedName>
</protein>
<evidence type="ECO:0000259" key="6">
    <source>
        <dbReference type="Pfam" id="PF08100"/>
    </source>
</evidence>
<evidence type="ECO:0008006" key="9">
    <source>
        <dbReference type="Google" id="ProtNLM"/>
    </source>
</evidence>
<dbReference type="SUPFAM" id="SSF46785">
    <property type="entry name" value="Winged helix' DNA-binding domain"/>
    <property type="match status" value="1"/>
</dbReference>
<dbReference type="PROSITE" id="PS51683">
    <property type="entry name" value="SAM_OMT_II"/>
    <property type="match status" value="1"/>
</dbReference>
<dbReference type="RefSeq" id="WP_044484506.1">
    <property type="nucleotide sequence ID" value="NZ_KK328284.1"/>
</dbReference>
<dbReference type="Pfam" id="PF08100">
    <property type="entry name" value="Dimerisation"/>
    <property type="match status" value="1"/>
</dbReference>
<keyword evidence="8" id="KW-1185">Reference proteome</keyword>
<dbReference type="InterPro" id="IPR029063">
    <property type="entry name" value="SAM-dependent_MTases_sf"/>
</dbReference>
<comment type="caution">
    <text evidence="7">The sequence shown here is derived from an EMBL/GenBank/DDBJ whole genome shotgun (WGS) entry which is preliminary data.</text>
</comment>
<dbReference type="SUPFAM" id="SSF53335">
    <property type="entry name" value="S-adenosyl-L-methionine-dependent methyltransferases"/>
    <property type="match status" value="1"/>
</dbReference>
<sequence length="342" mass="36317">MTALPVPSEAQDYDRMMTMLTGFWVTQIVSAAATFNLADHLAAGIDTAEAIAAKEHIDPDATRRLIRACGSLGLVTSADGVRLTGTSLLSTLLRDDPNSLRGMALVQAAPGHWLTWGCFADAVRSGTGQMQAAHGTCGTIFDYFAAHPDEASHFTEAMSNLSAAAAIEIAKVIDTRGVGYAVDVGGANGEVLRAMMRANPDLRGAVFDLAHIVPDAAAAARKDGLQERLSAVGGDFFESVPPSDLYLLKYILHDWDDESCTRILRNCRAALHEGGRLVVIDYLVGGFGVPGLPTMMDMNMLVMNGGKERDLAEFDALFASTGLRRTTVGQAGQFAVIETVGI</sequence>
<proteinExistence type="predicted"/>
<dbReference type="InterPro" id="IPR016461">
    <property type="entry name" value="COMT-like"/>
</dbReference>
<dbReference type="Gene3D" id="1.10.287.1350">
    <property type="match status" value="1"/>
</dbReference>
<dbReference type="PIRSF" id="PIRSF005739">
    <property type="entry name" value="O-mtase"/>
    <property type="match status" value="1"/>
</dbReference>
<feature type="domain" description="O-methyltransferase C-terminal" evidence="5">
    <location>
        <begin position="116"/>
        <end position="323"/>
    </location>
</feature>